<protein>
    <submittedName>
        <fullName evidence="2">RHS repeat-associated protein</fullName>
    </submittedName>
</protein>
<dbReference type="InterPro" id="IPR028915">
    <property type="entry name" value="Tox-HNH-HHH_dom"/>
</dbReference>
<proteinExistence type="predicted"/>
<evidence type="ECO:0000259" key="1">
    <source>
        <dbReference type="Pfam" id="PF15637"/>
    </source>
</evidence>
<dbReference type="Pfam" id="PF15637">
    <property type="entry name" value="Tox-HNH-HHH"/>
    <property type="match status" value="1"/>
</dbReference>
<comment type="caution">
    <text evidence="2">The sequence shown here is derived from an EMBL/GenBank/DDBJ whole genome shotgun (WGS) entry which is preliminary data.</text>
</comment>
<dbReference type="Gene3D" id="2.180.10.10">
    <property type="entry name" value="RHS repeat-associated core"/>
    <property type="match status" value="1"/>
</dbReference>
<reference evidence="2 3" key="1">
    <citation type="submission" date="2023-07" db="EMBL/GenBank/DDBJ databases">
        <title>Sorghum-associated microbial communities from plants grown in Nebraska, USA.</title>
        <authorList>
            <person name="Schachtman D."/>
        </authorList>
    </citation>
    <scope>NUCLEOTIDE SEQUENCE [LARGE SCALE GENOMIC DNA]</scope>
    <source>
        <strain evidence="2 3">DS1314</strain>
    </source>
</reference>
<dbReference type="PANTHER" id="PTHR32305">
    <property type="match status" value="1"/>
</dbReference>
<gene>
    <name evidence="2" type="ORF">J2T19_004837</name>
</gene>
<evidence type="ECO:0000313" key="2">
    <source>
        <dbReference type="EMBL" id="MDQ0173344.1"/>
    </source>
</evidence>
<dbReference type="RefSeq" id="WP_307220273.1">
    <property type="nucleotide sequence ID" value="NZ_JAUSTI010000019.1"/>
</dbReference>
<name>A0ABT9WJX3_9BACL</name>
<dbReference type="Proteomes" id="UP001233836">
    <property type="component" value="Unassembled WGS sequence"/>
</dbReference>
<dbReference type="PANTHER" id="PTHR32305:SF15">
    <property type="entry name" value="PROTEIN RHSA-RELATED"/>
    <property type="match status" value="1"/>
</dbReference>
<dbReference type="InterPro" id="IPR022385">
    <property type="entry name" value="Rhs_assc_core"/>
</dbReference>
<feature type="non-terminal residue" evidence="2">
    <location>
        <position position="1"/>
    </location>
</feature>
<keyword evidence="3" id="KW-1185">Reference proteome</keyword>
<dbReference type="InterPro" id="IPR050708">
    <property type="entry name" value="T6SS_VgrG/RHS"/>
</dbReference>
<organism evidence="2 3">
    <name type="scientific">Paenibacillus tundrae</name>
    <dbReference type="NCBI Taxonomy" id="528187"/>
    <lineage>
        <taxon>Bacteria</taxon>
        <taxon>Bacillati</taxon>
        <taxon>Bacillota</taxon>
        <taxon>Bacilli</taxon>
        <taxon>Bacillales</taxon>
        <taxon>Paenibacillaceae</taxon>
        <taxon>Paenibacillus</taxon>
    </lineage>
</organism>
<feature type="domain" description="Tox-HNH-HHH" evidence="1">
    <location>
        <begin position="119"/>
        <end position="221"/>
    </location>
</feature>
<evidence type="ECO:0000313" key="3">
    <source>
        <dbReference type="Proteomes" id="UP001233836"/>
    </source>
</evidence>
<sequence>DAFGNMLSAREQRGNPFRYAGEMQDALTGHYYLRARFYNPQIARFTQEDTYRGDGLNLYAYVANNPIRYVDPSGYAKSGSGGTPASCVNKGLVFDSDYEIRGYRQRDLSKYPSEYIVDPRLMLEMDFKGKSSSGTNAAGWERSSKKFFNQLLKNNPEYWSESNTRTIKKGRVPTVDEHFLQYFPQYEKYLNDPMRHHHIGEGGQAVAVPLTLHPGYGGIHNIEKEWGITGVDDNIADRLSKF</sequence>
<dbReference type="NCBIfam" id="TIGR03696">
    <property type="entry name" value="Rhs_assc_core"/>
    <property type="match status" value="1"/>
</dbReference>
<accession>A0ABT9WJX3</accession>
<dbReference type="EMBL" id="JAUSTI010000019">
    <property type="protein sequence ID" value="MDQ0173344.1"/>
    <property type="molecule type" value="Genomic_DNA"/>
</dbReference>